<dbReference type="EMBL" id="JACKTI010000020">
    <property type="protein sequence ID" value="MCV7022761.1"/>
    <property type="molecule type" value="Genomic_DNA"/>
</dbReference>
<dbReference type="EMBL" id="BCTA01000038">
    <property type="protein sequence ID" value="GAT10334.1"/>
    <property type="molecule type" value="Genomic_DNA"/>
</dbReference>
<evidence type="ECO:0000313" key="1">
    <source>
        <dbReference type="EMBL" id="GAT10334.1"/>
    </source>
</evidence>
<dbReference type="AlphaFoldDB" id="A0AAW5SHD0"/>
<keyword evidence="1" id="KW-0132">Cell division</keyword>
<sequence length="272" mass="29310">MSDNESRKRAAREFQAANPGTSYTRALRQVSHGRIRRPLTAVLGTGLDGQAVEVNLEWESRGGSGPHCVVVGDEVSSLLTVLAAGLAAGQAPSDLELVLCADEDVQLQVTHRRVDAGELAAFVDELLQSRYEFFRSIGARDIEDAREHGHQASTTVVLVEDRDGIWARSQELARWLRVSRSAGINLVVGTPIAPPTALTSADDMSPAWVLERVVHTATLGNGLLASMTTAAIFNRGDGRGTLRTRGRWDGVRRVQGPDVLTDFDFASGRSTG</sequence>
<gene>
    <name evidence="2" type="ORF">H7I77_05260</name>
    <name evidence="1" type="ORF">RMCN_3467</name>
</gene>
<organism evidence="2 4">
    <name type="scientific">Mycolicibacterium novocastrense</name>
    <name type="common">Mycobacterium novocastrense</name>
    <dbReference type="NCBI Taxonomy" id="59813"/>
    <lineage>
        <taxon>Bacteria</taxon>
        <taxon>Bacillati</taxon>
        <taxon>Actinomycetota</taxon>
        <taxon>Actinomycetes</taxon>
        <taxon>Mycobacteriales</taxon>
        <taxon>Mycobacteriaceae</taxon>
        <taxon>Mycolicibacterium</taxon>
    </lineage>
</organism>
<proteinExistence type="predicted"/>
<dbReference type="RefSeq" id="WP_067391613.1">
    <property type="nucleotide sequence ID" value="NZ_BCTA01000038.1"/>
</dbReference>
<evidence type="ECO:0000313" key="3">
    <source>
        <dbReference type="Proteomes" id="UP000069773"/>
    </source>
</evidence>
<keyword evidence="3" id="KW-1185">Reference proteome</keyword>
<dbReference type="Proteomes" id="UP001207528">
    <property type="component" value="Unassembled WGS sequence"/>
</dbReference>
<dbReference type="Proteomes" id="UP000069773">
    <property type="component" value="Unassembled WGS sequence"/>
</dbReference>
<reference evidence="2" key="2">
    <citation type="submission" date="2020-07" db="EMBL/GenBank/DDBJ databases">
        <authorList>
            <person name="Pettersson B.M.F."/>
            <person name="Behra P.R.K."/>
            <person name="Ramesh M."/>
            <person name="Das S."/>
            <person name="Dasgupta S."/>
            <person name="Kirsebom L.A."/>
        </authorList>
    </citation>
    <scope>NUCLEOTIDE SEQUENCE</scope>
    <source>
        <strain evidence="2">DSM 44203</strain>
    </source>
</reference>
<dbReference type="Gene3D" id="3.40.50.300">
    <property type="entry name" value="P-loop containing nucleotide triphosphate hydrolases"/>
    <property type="match status" value="1"/>
</dbReference>
<evidence type="ECO:0000313" key="2">
    <source>
        <dbReference type="EMBL" id="MCV7022761.1"/>
    </source>
</evidence>
<accession>A0AAW5SHD0</accession>
<evidence type="ECO:0000313" key="4">
    <source>
        <dbReference type="Proteomes" id="UP001207528"/>
    </source>
</evidence>
<name>A0AAW5SHD0_MYCNV</name>
<dbReference type="InterPro" id="IPR027417">
    <property type="entry name" value="P-loop_NTPase"/>
</dbReference>
<reference evidence="2" key="3">
    <citation type="journal article" date="2022" name="BMC Genomics">
        <title>Comparative genome analysis of mycobacteria focusing on tRNA and non-coding RNA.</title>
        <authorList>
            <person name="Behra P.R.K."/>
            <person name="Pettersson B.M.F."/>
            <person name="Ramesh M."/>
            <person name="Das S."/>
            <person name="Dasgupta S."/>
            <person name="Kirsebom L.A."/>
        </authorList>
    </citation>
    <scope>NUCLEOTIDE SEQUENCE</scope>
    <source>
        <strain evidence="2">DSM 44203</strain>
    </source>
</reference>
<protein>
    <submittedName>
        <fullName evidence="1">Cell division FtsK/SpoIIIE</fullName>
    </submittedName>
</protein>
<reference evidence="1 3" key="1">
    <citation type="journal article" date="2016" name="Genome Announc.">
        <title>Draft Genome Sequences of Five Rapidly Growing Mycobacterium Species, M. thermoresistibile, M. fortuitum subsp. acetamidolyticum, M. canariasense, M. brisbanense, and M. novocastrense.</title>
        <authorList>
            <person name="Katahira K."/>
            <person name="Ogura Y."/>
            <person name="Gotoh Y."/>
            <person name="Hayashi T."/>
        </authorList>
    </citation>
    <scope>NUCLEOTIDE SEQUENCE [LARGE SCALE GENOMIC DNA]</scope>
    <source>
        <strain evidence="1 3">JCM18114</strain>
    </source>
</reference>
<keyword evidence="1" id="KW-0131">Cell cycle</keyword>
<dbReference type="GO" id="GO:0051301">
    <property type="term" value="P:cell division"/>
    <property type="evidence" value="ECO:0007669"/>
    <property type="project" value="UniProtKB-KW"/>
</dbReference>
<comment type="caution">
    <text evidence="2">The sequence shown here is derived from an EMBL/GenBank/DDBJ whole genome shotgun (WGS) entry which is preliminary data.</text>
</comment>